<evidence type="ECO:0000259" key="1">
    <source>
        <dbReference type="Pfam" id="PF22807"/>
    </source>
</evidence>
<dbReference type="PANTHER" id="PTHR19328:SF55">
    <property type="entry name" value="BLR6566 PROTEIN"/>
    <property type="match status" value="1"/>
</dbReference>
<dbReference type="InterPro" id="IPR054539">
    <property type="entry name" value="Beta-prop_PDH"/>
</dbReference>
<dbReference type="RefSeq" id="WP_254016584.1">
    <property type="nucleotide sequence ID" value="NZ_CAKXZT010000020.1"/>
</dbReference>
<organism evidence="2 3">
    <name type="scientific">Mesorhizobium escarrei</name>
    <dbReference type="NCBI Taxonomy" id="666018"/>
    <lineage>
        <taxon>Bacteria</taxon>
        <taxon>Pseudomonadati</taxon>
        <taxon>Pseudomonadota</taxon>
        <taxon>Alphaproteobacteria</taxon>
        <taxon>Hyphomicrobiales</taxon>
        <taxon>Phyllobacteriaceae</taxon>
        <taxon>Mesorhizobium</taxon>
    </lineage>
</organism>
<dbReference type="Proteomes" id="UP001153050">
    <property type="component" value="Unassembled WGS sequence"/>
</dbReference>
<dbReference type="Pfam" id="PF22807">
    <property type="entry name" value="TrAA12"/>
    <property type="match status" value="2"/>
</dbReference>
<protein>
    <submittedName>
        <fullName evidence="2">L-sorbosone dehydrogenase</fullName>
        <ecNumber evidence="2">1.1.1.-</ecNumber>
    </submittedName>
</protein>
<comment type="caution">
    <text evidence="2">The sequence shown here is derived from an EMBL/GenBank/DDBJ whole genome shotgun (WGS) entry which is preliminary data.</text>
</comment>
<dbReference type="SUPFAM" id="SSF50952">
    <property type="entry name" value="Soluble quinoprotein glucose dehydrogenase"/>
    <property type="match status" value="1"/>
</dbReference>
<dbReference type="PROSITE" id="PS51257">
    <property type="entry name" value="PROKAR_LIPOPROTEIN"/>
    <property type="match status" value="1"/>
</dbReference>
<evidence type="ECO:0000313" key="3">
    <source>
        <dbReference type="Proteomes" id="UP001153050"/>
    </source>
</evidence>
<evidence type="ECO:0000313" key="2">
    <source>
        <dbReference type="EMBL" id="CAH2395688.1"/>
    </source>
</evidence>
<proteinExistence type="predicted"/>
<feature type="domain" description="Pyrroloquinoline quinone-dependent pyranose dehydrogenase beta-propeller" evidence="1">
    <location>
        <begin position="333"/>
        <end position="439"/>
    </location>
</feature>
<dbReference type="EC" id="1.1.1.-" evidence="2"/>
<gene>
    <name evidence="2" type="ORF">MES5069_1160016</name>
</gene>
<dbReference type="GO" id="GO:0016491">
    <property type="term" value="F:oxidoreductase activity"/>
    <property type="evidence" value="ECO:0007669"/>
    <property type="project" value="UniProtKB-KW"/>
</dbReference>
<dbReference type="InterPro" id="IPR011041">
    <property type="entry name" value="Quinoprot_gluc/sorb_DH_b-prop"/>
</dbReference>
<accession>A0ABN8JC61</accession>
<name>A0ABN8JC61_9HYPH</name>
<feature type="domain" description="Pyrroloquinoline quinone-dependent pyranose dehydrogenase beta-propeller" evidence="1">
    <location>
        <begin position="152"/>
        <end position="289"/>
    </location>
</feature>
<keyword evidence="2" id="KW-0560">Oxidoreductase</keyword>
<dbReference type="Gene3D" id="2.120.10.30">
    <property type="entry name" value="TolB, C-terminal domain"/>
    <property type="match status" value="1"/>
</dbReference>
<reference evidence="2 3" key="1">
    <citation type="submission" date="2022-03" db="EMBL/GenBank/DDBJ databases">
        <authorList>
            <person name="Brunel B."/>
        </authorList>
    </citation>
    <scope>NUCLEOTIDE SEQUENCE [LARGE SCALE GENOMIC DNA]</scope>
    <source>
        <strain evidence="2">STM5069sample</strain>
    </source>
</reference>
<sequence>MHAVKIADSVKRGLSLLVVAAAGLGLAGCDNNGGDPSKQIGANPPLPALQQYLVPPIKVAKVVSWGKETPTVPQGLQVHAFATGFEHPRSLYTLPNGDVLVVEANGPTPPIYRPKDIVQGWVTWYAGATAPGGNRITLLRDTNGDGVPELRTVLLDHLNSPFGVALVGKDLYVANTDAIVRYPYQEGQTSISASGTKLTDLPGGPINHHWTKSLLASPDGSKLYVGVGSNSNITENGIGAEYERAAVWEVDRVSGAHRIFASGLRNPTGLAWEPVTGKLWAVVNERDEIGPDLVPDYLTSVRDGAFYGWPYSYYGQHLDPRVQPQRPDLVAAAIAPDYALSSHVAPLGVAMYAGNGLPPSYHGGAFVSEHGSWDRSPLNGYKVVFVPFSGGRPSGPAQDVVTGFLNADNQARGRPVGLAVDRSGALLVADDLGDTVWRVSSTNAPSASNN</sequence>
<dbReference type="EMBL" id="CAKXZT010000020">
    <property type="protein sequence ID" value="CAH2395688.1"/>
    <property type="molecule type" value="Genomic_DNA"/>
</dbReference>
<keyword evidence="3" id="KW-1185">Reference proteome</keyword>
<dbReference type="PANTHER" id="PTHR19328">
    <property type="entry name" value="HEDGEHOG-INTERACTING PROTEIN"/>
    <property type="match status" value="1"/>
</dbReference>
<dbReference type="InterPro" id="IPR011042">
    <property type="entry name" value="6-blade_b-propeller_TolB-like"/>
</dbReference>